<dbReference type="InterPro" id="IPR001264">
    <property type="entry name" value="Glyco_trans_51"/>
</dbReference>
<evidence type="ECO:0000256" key="9">
    <source>
        <dbReference type="SAM" id="MobiDB-lite"/>
    </source>
</evidence>
<dbReference type="EMBL" id="JBHRRZ010000014">
    <property type="protein sequence ID" value="MFC2948337.1"/>
    <property type="molecule type" value="Genomic_DNA"/>
</dbReference>
<dbReference type="PANTHER" id="PTHR32282">
    <property type="entry name" value="BINDING PROTEIN TRANSPEPTIDASE, PUTATIVE-RELATED"/>
    <property type="match status" value="1"/>
</dbReference>
<dbReference type="Pfam" id="PF00905">
    <property type="entry name" value="Transpeptidase"/>
    <property type="match status" value="1"/>
</dbReference>
<dbReference type="PANTHER" id="PTHR32282:SF29">
    <property type="entry name" value="PENICILLIN-BINDING PROTEIN 1A"/>
    <property type="match status" value="1"/>
</dbReference>
<dbReference type="InterPro" id="IPR003961">
    <property type="entry name" value="FN3_dom"/>
</dbReference>
<feature type="region of interest" description="Disordered" evidence="9">
    <location>
        <begin position="742"/>
        <end position="776"/>
    </location>
</feature>
<feature type="compositionally biased region" description="Low complexity" evidence="9">
    <location>
        <begin position="880"/>
        <end position="916"/>
    </location>
</feature>
<dbReference type="InterPro" id="IPR023346">
    <property type="entry name" value="Lysozyme-like_dom_sf"/>
</dbReference>
<protein>
    <submittedName>
        <fullName evidence="11">PBP1A family penicillin-binding protein</fullName>
    </submittedName>
</protein>
<evidence type="ECO:0000313" key="11">
    <source>
        <dbReference type="EMBL" id="MFC2948337.1"/>
    </source>
</evidence>
<comment type="catalytic activity">
    <reaction evidence="7">
        <text>Preferential cleavage: (Ac)2-L-Lys-D-Ala-|-D-Ala. Also transpeptidation of peptidyl-alanyl moieties that are N-acyl substituents of D-alanine.</text>
        <dbReference type="EC" id="3.4.16.4"/>
    </reaction>
</comment>
<reference evidence="12" key="1">
    <citation type="journal article" date="2019" name="Int. J. Syst. Evol. Microbiol.">
        <title>The Global Catalogue of Microorganisms (GCM) 10K type strain sequencing project: providing services to taxonomists for standard genome sequencing and annotation.</title>
        <authorList>
            <consortium name="The Broad Institute Genomics Platform"/>
            <consortium name="The Broad Institute Genome Sequencing Center for Infectious Disease"/>
            <person name="Wu L."/>
            <person name="Ma J."/>
        </authorList>
    </citation>
    <scope>NUCLEOTIDE SEQUENCE [LARGE SCALE GENOMIC DNA]</scope>
    <source>
        <strain evidence="12">KCTC 13193</strain>
    </source>
</reference>
<keyword evidence="2" id="KW-0645">Protease</keyword>
<evidence type="ECO:0000256" key="1">
    <source>
        <dbReference type="ARBA" id="ARBA00022645"/>
    </source>
</evidence>
<keyword evidence="4" id="KW-0808">Transferase</keyword>
<evidence type="ECO:0000259" key="10">
    <source>
        <dbReference type="PROSITE" id="PS50853"/>
    </source>
</evidence>
<keyword evidence="12" id="KW-1185">Reference proteome</keyword>
<dbReference type="NCBIfam" id="TIGR02074">
    <property type="entry name" value="PBP_1a_fam"/>
    <property type="match status" value="1"/>
</dbReference>
<evidence type="ECO:0000256" key="8">
    <source>
        <dbReference type="ARBA" id="ARBA00049902"/>
    </source>
</evidence>
<sequence>MAENSQSRTARRKQKKSKNKPLWKRVLFTILIVLLTVGIAGAGLVTYWIATAPELDASMLTDPFPSQVLDEDGEAFASLGAEQRSKVTYEELPDILIDAVIATEDARYFEHPGIDLRRIGGAIIANVTNGFGSQGASTITQQVVEKSFLSPDKKISLKVQEQWLALKLEREYSKEEIMEMYLNKIYYGAGAYGVGKAAEVYFGKTDLSELTLPEAAILAGLPQRPSAYNPFENPDLMKERMNTVLSLMVRHDKISEQEAEEAREVDIPSLLTDKRPDPVKYEAFLQQVRDEVSGKLDGADIYTDGLKIHTTLDRDAQDHVEYLLSDESPVDYPNEAIQAGMTVLDTKTGAIKAIGGARGGLENGGLNYAINVTNQPGSSIKPIVDYGPAIEFNNWSTYHQILDEPYSVGDHEFNNFDRQYHGWVSAREALTHSYNIPALKTLEEVGLDNAAEFAGRLGIELKTRQIGEAIGGTSTEVTPLQMAGAYRAFGNEGLYNEPFAVTKVEFPDGETVEFNPEPEAVMADSTAYMITDMLKSVMADGTGQSANVPGLPIAGKTGTTNLVGGEAADAWFAGYTTNYTISVWTGDPDNNALEDTSLSRQLFKLTMEELSKDIDTPDFEQPDSVVEVAVEKGSNPAKLPSPYTPSSQIVTELFIRGTEPSNTSQKFDQLDPVSSLNATYNEESNSIDVSWSYPSNTDVEFEVSASENGGQMQVLSSTADTSLTISDVEPGTEYKIQVVAVDSDDSSNRSEARSTTVNASGAEDKEEDEQANLGSVSGLAGSYDATNQLIDVSWQYNGPPASFEVDVNGQTQTVSSNGLEISGAQPGETYSIAVTPIGENEGVRGETRSTEVTVPQPESSEGENSQEENQQPDQEAPDSEGNTNENGTGNGNGNTDNENNGPAGESDNDGGNTNSGNDEENGESDAQGQSEENGNNSEGSNNDAETQSQDQNDKENEE</sequence>
<name>A0ABV7A5K3_9BACI</name>
<feature type="compositionally biased region" description="Low complexity" evidence="9">
    <location>
        <begin position="924"/>
        <end position="942"/>
    </location>
</feature>
<dbReference type="Pfam" id="PF00041">
    <property type="entry name" value="fn3"/>
    <property type="match status" value="1"/>
</dbReference>
<comment type="catalytic activity">
    <reaction evidence="8">
        <text>[GlcNAc-(1-&gt;4)-Mur2Ac(oyl-L-Ala-gamma-D-Glu-L-Lys-D-Ala-D-Ala)](n)-di-trans,octa-cis-undecaprenyl diphosphate + beta-D-GlcNAc-(1-&gt;4)-Mur2Ac(oyl-L-Ala-gamma-D-Glu-L-Lys-D-Ala-D-Ala)-di-trans,octa-cis-undecaprenyl diphosphate = [GlcNAc-(1-&gt;4)-Mur2Ac(oyl-L-Ala-gamma-D-Glu-L-Lys-D-Ala-D-Ala)](n+1)-di-trans,octa-cis-undecaprenyl diphosphate + di-trans,octa-cis-undecaprenyl diphosphate + H(+)</text>
        <dbReference type="Rhea" id="RHEA:23708"/>
        <dbReference type="Rhea" id="RHEA-COMP:9602"/>
        <dbReference type="Rhea" id="RHEA-COMP:9603"/>
        <dbReference type="ChEBI" id="CHEBI:15378"/>
        <dbReference type="ChEBI" id="CHEBI:58405"/>
        <dbReference type="ChEBI" id="CHEBI:60033"/>
        <dbReference type="ChEBI" id="CHEBI:78435"/>
        <dbReference type="EC" id="2.4.99.28"/>
    </reaction>
</comment>
<evidence type="ECO:0000256" key="3">
    <source>
        <dbReference type="ARBA" id="ARBA00022676"/>
    </source>
</evidence>
<gene>
    <name evidence="11" type="ORF">ACFODW_08290</name>
</gene>
<keyword evidence="5" id="KW-0378">Hydrolase</keyword>
<organism evidence="11 12">
    <name type="scientific">Virgibacillus sediminis</name>
    <dbReference type="NCBI Taxonomy" id="202260"/>
    <lineage>
        <taxon>Bacteria</taxon>
        <taxon>Bacillati</taxon>
        <taxon>Bacillota</taxon>
        <taxon>Bacilli</taxon>
        <taxon>Bacillales</taxon>
        <taxon>Bacillaceae</taxon>
        <taxon>Virgibacillus</taxon>
    </lineage>
</organism>
<evidence type="ECO:0000256" key="7">
    <source>
        <dbReference type="ARBA" id="ARBA00034000"/>
    </source>
</evidence>
<dbReference type="InterPro" id="IPR012338">
    <property type="entry name" value="Beta-lactam/transpept-like"/>
</dbReference>
<evidence type="ECO:0000256" key="5">
    <source>
        <dbReference type="ARBA" id="ARBA00022801"/>
    </source>
</evidence>
<evidence type="ECO:0000256" key="6">
    <source>
        <dbReference type="ARBA" id="ARBA00023268"/>
    </source>
</evidence>
<dbReference type="PROSITE" id="PS50853">
    <property type="entry name" value="FN3"/>
    <property type="match status" value="1"/>
</dbReference>
<dbReference type="InterPro" id="IPR036950">
    <property type="entry name" value="PBP_transglycosylase"/>
</dbReference>
<proteinExistence type="predicted"/>
<dbReference type="Proteomes" id="UP001595387">
    <property type="component" value="Unassembled WGS sequence"/>
</dbReference>
<comment type="caution">
    <text evidence="11">The sequence shown here is derived from an EMBL/GenBank/DDBJ whole genome shotgun (WGS) entry which is preliminary data.</text>
</comment>
<dbReference type="RefSeq" id="WP_390305180.1">
    <property type="nucleotide sequence ID" value="NZ_JBHRRZ010000014.1"/>
</dbReference>
<accession>A0ABV7A5K3</accession>
<dbReference type="InterPro" id="IPR050396">
    <property type="entry name" value="Glycosyltr_51/Transpeptidase"/>
</dbReference>
<dbReference type="InterPro" id="IPR013783">
    <property type="entry name" value="Ig-like_fold"/>
</dbReference>
<dbReference type="SUPFAM" id="SSF49265">
    <property type="entry name" value="Fibronectin type III"/>
    <property type="match status" value="1"/>
</dbReference>
<keyword evidence="1" id="KW-0121">Carboxypeptidase</keyword>
<evidence type="ECO:0000256" key="4">
    <source>
        <dbReference type="ARBA" id="ARBA00022679"/>
    </source>
</evidence>
<keyword evidence="3" id="KW-0328">Glycosyltransferase</keyword>
<dbReference type="Gene3D" id="1.10.3810.10">
    <property type="entry name" value="Biosynthetic peptidoglycan transglycosylase-like"/>
    <property type="match status" value="1"/>
</dbReference>
<dbReference type="SMART" id="SM00060">
    <property type="entry name" value="FN3"/>
    <property type="match status" value="2"/>
</dbReference>
<evidence type="ECO:0000256" key="2">
    <source>
        <dbReference type="ARBA" id="ARBA00022670"/>
    </source>
</evidence>
<dbReference type="Gene3D" id="2.60.40.10">
    <property type="entry name" value="Immunoglobulins"/>
    <property type="match status" value="1"/>
</dbReference>
<dbReference type="InterPro" id="IPR001460">
    <property type="entry name" value="PCN-bd_Tpept"/>
</dbReference>
<dbReference type="CDD" id="cd00063">
    <property type="entry name" value="FN3"/>
    <property type="match status" value="1"/>
</dbReference>
<dbReference type="InterPro" id="IPR036116">
    <property type="entry name" value="FN3_sf"/>
</dbReference>
<dbReference type="Pfam" id="PF00912">
    <property type="entry name" value="Transgly"/>
    <property type="match status" value="1"/>
</dbReference>
<feature type="domain" description="Fibronectin type-III" evidence="10">
    <location>
        <begin position="672"/>
        <end position="760"/>
    </location>
</feature>
<dbReference type="Gene3D" id="3.40.710.10">
    <property type="entry name" value="DD-peptidase/beta-lactamase superfamily"/>
    <property type="match status" value="1"/>
</dbReference>
<dbReference type="SUPFAM" id="SSF53955">
    <property type="entry name" value="Lysozyme-like"/>
    <property type="match status" value="1"/>
</dbReference>
<dbReference type="SUPFAM" id="SSF56601">
    <property type="entry name" value="beta-lactamase/transpeptidase-like"/>
    <property type="match status" value="1"/>
</dbReference>
<evidence type="ECO:0000313" key="12">
    <source>
        <dbReference type="Proteomes" id="UP001595387"/>
    </source>
</evidence>
<keyword evidence="6" id="KW-0511">Multifunctional enzyme</keyword>
<feature type="region of interest" description="Disordered" evidence="9">
    <location>
        <begin position="839"/>
        <end position="958"/>
    </location>
</feature>